<proteinExistence type="predicted"/>
<sequence>MSAKTRFKLRIPGGGALSQRHNSRSPVHRPAPHPQAAPPSGGNRTSRASPPARNTRRPATPSPEPEQDGDSPPPTSRKRSIDRVLDSLEAIAYRGAKRPRVDDRKAPLYPYLHGARGSVRSVPYLLFNHVDAIFMQGIHEAGLELEKDAEADAEAKEASLDAETRSRLESQRSMAFSGLRDAMPGLLELLTECVPHPPMYVAFCDMIKTVINEAKNDDTGSLKQEIIKFILEDPDNEVAPIPNSDIGNKSKRGFSIDVFARCLIPRKHFDRMDEDYDACITSINDGTLKVDNSSLPMLLYDWSSMDDDDTEAGLFRHNALVRSWRRIMFGKSNALKTPKSVPAGSNAHIHNVLQASPASIAYVCCQVRFAMSSVHTWARMDRHFDMKKFYDEIMLLLELDEDDPDEWVLETLRWWNTRAFGNPRGLEADDEEELVELGEEAGEIMDARERRKRARAATRAAGSPEV</sequence>
<dbReference type="OrthoDB" id="3160134at2759"/>
<feature type="compositionally biased region" description="Low complexity" evidence="1">
    <location>
        <begin position="46"/>
        <end position="59"/>
    </location>
</feature>
<evidence type="ECO:0000313" key="3">
    <source>
        <dbReference type="Proteomes" id="UP000007431"/>
    </source>
</evidence>
<evidence type="ECO:0000256" key="1">
    <source>
        <dbReference type="SAM" id="MobiDB-lite"/>
    </source>
</evidence>
<dbReference type="InterPro" id="IPR046521">
    <property type="entry name" value="DUF6698"/>
</dbReference>
<evidence type="ECO:0000313" key="2">
    <source>
        <dbReference type="EMBL" id="EFI98670.1"/>
    </source>
</evidence>
<protein>
    <submittedName>
        <fullName evidence="2">Expressed protein</fullName>
    </submittedName>
</protein>
<reference evidence="2 3" key="1">
    <citation type="journal article" date="2010" name="Nat. Biotechnol.">
        <title>Genome sequence of the model mushroom Schizophyllum commune.</title>
        <authorList>
            <person name="Ohm R.A."/>
            <person name="de Jong J.F."/>
            <person name="Lugones L.G."/>
            <person name="Aerts A."/>
            <person name="Kothe E."/>
            <person name="Stajich J.E."/>
            <person name="de Vries R.P."/>
            <person name="Record E."/>
            <person name="Levasseur A."/>
            <person name="Baker S.E."/>
            <person name="Bartholomew K.A."/>
            <person name="Coutinho P.M."/>
            <person name="Erdmann S."/>
            <person name="Fowler T.J."/>
            <person name="Gathman A.C."/>
            <person name="Lombard V."/>
            <person name="Henrissat B."/>
            <person name="Knabe N."/>
            <person name="Kuees U."/>
            <person name="Lilly W.W."/>
            <person name="Lindquist E."/>
            <person name="Lucas S."/>
            <person name="Magnuson J.K."/>
            <person name="Piumi F."/>
            <person name="Raudaskoski M."/>
            <person name="Salamov A."/>
            <person name="Schmutz J."/>
            <person name="Schwarze F.W.M.R."/>
            <person name="vanKuyk P.A."/>
            <person name="Horton J.S."/>
            <person name="Grigoriev I.V."/>
            <person name="Woesten H.A.B."/>
        </authorList>
    </citation>
    <scope>NUCLEOTIDE SEQUENCE [LARGE SCALE GENOMIC DNA]</scope>
    <source>
        <strain evidence="3">H4-8 / FGSC 9210</strain>
    </source>
</reference>
<dbReference type="KEGG" id="scm:SCHCO_02620412"/>
<dbReference type="GeneID" id="9592833"/>
<dbReference type="AlphaFoldDB" id="D8Q2F5"/>
<name>D8Q2F5_SCHCM</name>
<dbReference type="RefSeq" id="XP_003033573.1">
    <property type="nucleotide sequence ID" value="XM_003033527.1"/>
</dbReference>
<keyword evidence="3" id="KW-1185">Reference proteome</keyword>
<gene>
    <name evidence="2" type="ORF">SCHCODRAFT_257017</name>
</gene>
<dbReference type="EMBL" id="GL377305">
    <property type="protein sequence ID" value="EFI98670.1"/>
    <property type="molecule type" value="Genomic_DNA"/>
</dbReference>
<organism evidence="3">
    <name type="scientific">Schizophyllum commune (strain H4-8 / FGSC 9210)</name>
    <name type="common">Split gill fungus</name>
    <dbReference type="NCBI Taxonomy" id="578458"/>
    <lineage>
        <taxon>Eukaryota</taxon>
        <taxon>Fungi</taxon>
        <taxon>Dikarya</taxon>
        <taxon>Basidiomycota</taxon>
        <taxon>Agaricomycotina</taxon>
        <taxon>Agaricomycetes</taxon>
        <taxon>Agaricomycetidae</taxon>
        <taxon>Agaricales</taxon>
        <taxon>Schizophyllaceae</taxon>
        <taxon>Schizophyllum</taxon>
    </lineage>
</organism>
<dbReference type="Proteomes" id="UP000007431">
    <property type="component" value="Unassembled WGS sequence"/>
</dbReference>
<dbReference type="HOGENOM" id="CLU_532247_0_0_1"/>
<dbReference type="InParanoid" id="D8Q2F5"/>
<feature type="compositionally biased region" description="Basic residues" evidence="1">
    <location>
        <begin position="21"/>
        <end position="31"/>
    </location>
</feature>
<dbReference type="VEuPathDB" id="FungiDB:SCHCODRAFT_02620412"/>
<dbReference type="eggNOG" id="ENOG502SSGZ">
    <property type="taxonomic scope" value="Eukaryota"/>
</dbReference>
<feature type="region of interest" description="Disordered" evidence="1">
    <location>
        <begin position="1"/>
        <end position="82"/>
    </location>
</feature>
<dbReference type="OMA" id="EFCELAL"/>
<dbReference type="Pfam" id="PF20414">
    <property type="entry name" value="DUF6698"/>
    <property type="match status" value="1"/>
</dbReference>
<accession>D8Q2F5</accession>